<evidence type="ECO:0000313" key="3">
    <source>
        <dbReference type="EMBL" id="KAK7514655.1"/>
    </source>
</evidence>
<dbReference type="EMBL" id="JBBPHU010000008">
    <property type="protein sequence ID" value="KAK7514655.1"/>
    <property type="molecule type" value="Genomic_DNA"/>
</dbReference>
<dbReference type="InterPro" id="IPR012337">
    <property type="entry name" value="RNaseH-like_sf"/>
</dbReference>
<evidence type="ECO:0000313" key="4">
    <source>
        <dbReference type="Proteomes" id="UP001363622"/>
    </source>
</evidence>
<dbReference type="PANTHER" id="PTHR15092">
    <property type="entry name" value="POLY A -SPECIFIC RIBONUCLEASE/TARGET OF EGR1, MEMBER 1"/>
    <property type="match status" value="1"/>
</dbReference>
<reference evidence="3 4" key="1">
    <citation type="submission" date="2024-04" db="EMBL/GenBank/DDBJ databases">
        <title>Phyllosticta paracitricarpa is synonymous to the EU quarantine fungus P. citricarpa based on phylogenomic analyses.</title>
        <authorList>
            <consortium name="Lawrence Berkeley National Laboratory"/>
            <person name="Van Ingen-Buijs V.A."/>
            <person name="Van Westerhoven A.C."/>
            <person name="Haridas S."/>
            <person name="Skiadas P."/>
            <person name="Martin F."/>
            <person name="Groenewald J.Z."/>
            <person name="Crous P.W."/>
            <person name="Seidl M.F."/>
        </authorList>
    </citation>
    <scope>NUCLEOTIDE SEQUENCE [LARGE SCALE GENOMIC DNA]</scope>
    <source>
        <strain evidence="3 4">CBS 123371</strain>
    </source>
</reference>
<dbReference type="InterPro" id="IPR036397">
    <property type="entry name" value="RNaseH_sf"/>
</dbReference>
<gene>
    <name evidence="3" type="ORF">IWZ03DRAFT_221866</name>
</gene>
<dbReference type="Proteomes" id="UP001363622">
    <property type="component" value="Unassembled WGS sequence"/>
</dbReference>
<accession>A0ABR1KHN5</accession>
<organism evidence="3 4">
    <name type="scientific">Phyllosticta citriasiana</name>
    <dbReference type="NCBI Taxonomy" id="595635"/>
    <lineage>
        <taxon>Eukaryota</taxon>
        <taxon>Fungi</taxon>
        <taxon>Dikarya</taxon>
        <taxon>Ascomycota</taxon>
        <taxon>Pezizomycotina</taxon>
        <taxon>Dothideomycetes</taxon>
        <taxon>Dothideomycetes incertae sedis</taxon>
        <taxon>Botryosphaeriales</taxon>
        <taxon>Phyllostictaceae</taxon>
        <taxon>Phyllosticta</taxon>
    </lineage>
</organism>
<feature type="compositionally biased region" description="Basic and acidic residues" evidence="2">
    <location>
        <begin position="549"/>
        <end position="565"/>
    </location>
</feature>
<comment type="caution">
    <text evidence="3">The sequence shown here is derived from an EMBL/GenBank/DDBJ whole genome shotgun (WGS) entry which is preliminary data.</text>
</comment>
<dbReference type="PANTHER" id="PTHR15092:SF22">
    <property type="entry name" value="POLY(A)-SPECIFIC RIBONUCLEASE PNLDC1"/>
    <property type="match status" value="1"/>
</dbReference>
<dbReference type="SUPFAM" id="SSF53098">
    <property type="entry name" value="Ribonuclease H-like"/>
    <property type="match status" value="1"/>
</dbReference>
<protein>
    <submittedName>
        <fullName evidence="3">Ribonuclease H-like domain-containing protein</fullName>
    </submittedName>
</protein>
<proteinExistence type="inferred from homology"/>
<feature type="compositionally biased region" description="Basic residues" evidence="2">
    <location>
        <begin position="534"/>
        <end position="548"/>
    </location>
</feature>
<dbReference type="InterPro" id="IPR051181">
    <property type="entry name" value="CAF1_poly(A)_ribonucleases"/>
</dbReference>
<feature type="region of interest" description="Disordered" evidence="2">
    <location>
        <begin position="498"/>
        <end position="575"/>
    </location>
</feature>
<evidence type="ECO:0000256" key="1">
    <source>
        <dbReference type="ARBA" id="ARBA00008372"/>
    </source>
</evidence>
<feature type="compositionally biased region" description="Polar residues" evidence="2">
    <location>
        <begin position="503"/>
        <end position="512"/>
    </location>
</feature>
<name>A0ABR1KHN5_9PEZI</name>
<keyword evidence="4" id="KW-1185">Reference proteome</keyword>
<sequence>MDVDKVSFPGRLLEIIEAISKSHFVSFDLELSGVPSKTTSNTRITLEDRYRDVKAAAERYQILQIGLTCAEQNLAEDKYVLRPYNFNVNPLLDERLDIERIFAFQSGAAEFLLSHGFRMELPMTSGVPYLSRDEAKKAKKLAHARWDKSTVQDVQLQEHEVDSLKFVKKVRIAVDQWEQTGKPSPDFLNIVCTDPTGEQPLYPELGNFEKRLVHQLIRAEFPRLVTISKPSAIQIIRYDEEREKSVLESRKKRLKMQINRQIGFRWIIEALCGGQLDIDTKDLMHDADTGHAKAVDVDDVKSRFNMAAHALKTKRPVLVGHNLFTDIIYLYRTFIGELPETLEEFRKRTKVLFPLIVDTKYLATHNCGDINPKSSLDEIEYKLRSQKLPLILTHPNHYKYHGSSTLHEAGYDSFLTAIIMVRLSAKLESEGTYLQEMTTPPRGVEVGRQHLEQSSLSSAAPGVVAASKGLLTTTLESITKILSARTNEEANPDIRCAPAVDASTRTRPQAQDNAAAGMPNVEDMTLANKAGAAGKKKKKKNRKRKKEKKREEERDTKSAEARNETRYSSQNPYDQLANVDSEFNEEDEGFDEVDTLESQGKWDEVQTKAEQAPLAIEMGQREPMALMPRFESDFWSVYGNKLRVFGTVESVWKLTE</sequence>
<evidence type="ECO:0000256" key="2">
    <source>
        <dbReference type="SAM" id="MobiDB-lite"/>
    </source>
</evidence>
<comment type="similarity">
    <text evidence="1">Belongs to the CAF1 family.</text>
</comment>
<dbReference type="InterPro" id="IPR006941">
    <property type="entry name" value="RNase_CAF1"/>
</dbReference>
<dbReference type="Pfam" id="PF04857">
    <property type="entry name" value="CAF1"/>
    <property type="match status" value="1"/>
</dbReference>
<dbReference type="Gene3D" id="3.30.420.10">
    <property type="entry name" value="Ribonuclease H-like superfamily/Ribonuclease H"/>
    <property type="match status" value="2"/>
</dbReference>